<organism evidence="3 4">
    <name type="scientific">Lactonifactor longoviformis DSM 17459</name>
    <dbReference type="NCBI Taxonomy" id="1122155"/>
    <lineage>
        <taxon>Bacteria</taxon>
        <taxon>Bacillati</taxon>
        <taxon>Bacillota</taxon>
        <taxon>Clostridia</taxon>
        <taxon>Eubacteriales</taxon>
        <taxon>Clostridiaceae</taxon>
        <taxon>Lactonifactor</taxon>
    </lineage>
</organism>
<dbReference type="InterPro" id="IPR036890">
    <property type="entry name" value="HATPase_C_sf"/>
</dbReference>
<evidence type="ECO:0000256" key="1">
    <source>
        <dbReference type="SAM" id="Phobius"/>
    </source>
</evidence>
<dbReference type="Gene3D" id="3.30.565.10">
    <property type="entry name" value="Histidine kinase-like ATPase, C-terminal domain"/>
    <property type="match status" value="1"/>
</dbReference>
<keyword evidence="3" id="KW-0418">Kinase</keyword>
<proteinExistence type="predicted"/>
<feature type="transmembrane region" description="Helical" evidence="1">
    <location>
        <begin position="31"/>
        <end position="48"/>
    </location>
</feature>
<dbReference type="PANTHER" id="PTHR40448">
    <property type="entry name" value="TWO-COMPONENT SENSOR HISTIDINE KINASE"/>
    <property type="match status" value="1"/>
</dbReference>
<feature type="transmembrane region" description="Helical" evidence="1">
    <location>
        <begin position="116"/>
        <end position="138"/>
    </location>
</feature>
<protein>
    <submittedName>
        <fullName evidence="3">Two-component system, AgrA family, sensor histidine kinase AgrC</fullName>
    </submittedName>
</protein>
<feature type="transmembrane region" description="Helical" evidence="1">
    <location>
        <begin position="76"/>
        <end position="96"/>
    </location>
</feature>
<dbReference type="SUPFAM" id="SSF55874">
    <property type="entry name" value="ATPase domain of HSP90 chaperone/DNA topoisomerase II/histidine kinase"/>
    <property type="match status" value="1"/>
</dbReference>
<dbReference type="EMBL" id="FQVI01000005">
    <property type="protein sequence ID" value="SHE76400.1"/>
    <property type="molecule type" value="Genomic_DNA"/>
</dbReference>
<dbReference type="STRING" id="1122155.SAMN02745158_01504"/>
<keyword evidence="1" id="KW-0472">Membrane</keyword>
<feature type="transmembrane region" description="Helical" evidence="1">
    <location>
        <begin position="186"/>
        <end position="210"/>
    </location>
</feature>
<dbReference type="RefSeq" id="WP_072850469.1">
    <property type="nucleotide sequence ID" value="NZ_FQVI01000005.1"/>
</dbReference>
<dbReference type="PANTHER" id="PTHR40448:SF1">
    <property type="entry name" value="TWO-COMPONENT SENSOR HISTIDINE KINASE"/>
    <property type="match status" value="1"/>
</dbReference>
<dbReference type="OrthoDB" id="1656061at2"/>
<dbReference type="GO" id="GO:0016301">
    <property type="term" value="F:kinase activity"/>
    <property type="evidence" value="ECO:0007669"/>
    <property type="project" value="UniProtKB-KW"/>
</dbReference>
<accession>A0A1M4W5H4</accession>
<dbReference type="InterPro" id="IPR032834">
    <property type="entry name" value="NatK-like_C"/>
</dbReference>
<evidence type="ECO:0000259" key="2">
    <source>
        <dbReference type="Pfam" id="PF14501"/>
    </source>
</evidence>
<dbReference type="AlphaFoldDB" id="A0A1M4W5H4"/>
<name>A0A1M4W5H4_9CLOT</name>
<feature type="transmembrane region" description="Helical" evidence="1">
    <location>
        <begin position="6"/>
        <end position="24"/>
    </location>
</feature>
<keyword evidence="4" id="KW-1185">Reference proteome</keyword>
<dbReference type="Proteomes" id="UP000184245">
    <property type="component" value="Unassembled WGS sequence"/>
</dbReference>
<reference evidence="3 4" key="1">
    <citation type="submission" date="2016-11" db="EMBL/GenBank/DDBJ databases">
        <authorList>
            <person name="Jaros S."/>
            <person name="Januszkiewicz K."/>
            <person name="Wedrychowicz H."/>
        </authorList>
    </citation>
    <scope>NUCLEOTIDE SEQUENCE [LARGE SCALE GENOMIC DNA]</scope>
    <source>
        <strain evidence="3 4">DSM 17459</strain>
    </source>
</reference>
<evidence type="ECO:0000313" key="4">
    <source>
        <dbReference type="Proteomes" id="UP000184245"/>
    </source>
</evidence>
<evidence type="ECO:0000313" key="3">
    <source>
        <dbReference type="EMBL" id="SHE76400.1"/>
    </source>
</evidence>
<gene>
    <name evidence="3" type="ORF">SAMN02745158_01504</name>
</gene>
<keyword evidence="3" id="KW-0808">Transferase</keyword>
<keyword evidence="1" id="KW-0812">Transmembrane</keyword>
<feature type="transmembrane region" description="Helical" evidence="1">
    <location>
        <begin position="150"/>
        <end position="174"/>
    </location>
</feature>
<feature type="transmembrane region" description="Helical" evidence="1">
    <location>
        <begin position="54"/>
        <end position="69"/>
    </location>
</feature>
<dbReference type="Pfam" id="PF14501">
    <property type="entry name" value="HATPase_c_5"/>
    <property type="match status" value="1"/>
</dbReference>
<keyword evidence="1" id="KW-1133">Transmembrane helix</keyword>
<sequence length="437" mass="49284">MNVNILTNAVLSMATLILVCTNPLPGKPRLLHRGILFAVLFFMSILVFPRIGQAGTIVSLSIIFIFLMITQKGHRLLACICSLCGYIISIMINYILLIGADRLLGLEVSALATTYLLPFSLLFMAVSGIATWLLGYFLRNKIKIQDIQFNRLNILAICLNLAICVVLFVFNIIYGDRLGYPAEVVSFNGILFIVYFVLSSVLFSFSIFSIKKEEAAKHKLERLEALEGYTQNLESLYNQMRAFKHDYTNILTTMSCFLEEKDYEGLHTYFNERILPTGQELGQKSYSVGILSNMGILELKSLLYTKVIQAITQELSLSVDIPYKVERVSMDMIDLTRILGIFLDNALEAAAISDKRELYIGILQEEDRCIFLIKNSCDTENLSMGRLGTPGYSTKGENRGIGLSNVNKLLEKYPSALLNTEYKEHIFSQKLEIPCER</sequence>
<dbReference type="GO" id="GO:0042802">
    <property type="term" value="F:identical protein binding"/>
    <property type="evidence" value="ECO:0007669"/>
    <property type="project" value="TreeGrafter"/>
</dbReference>
<feature type="domain" description="Sensor histidine kinase NatK-like C-terminal" evidence="2">
    <location>
        <begin position="330"/>
        <end position="434"/>
    </location>
</feature>